<name>A0A517ZIS9_9PLAN</name>
<reference evidence="2 3" key="1">
    <citation type="submission" date="2019-02" db="EMBL/GenBank/DDBJ databases">
        <title>Deep-cultivation of Planctomycetes and their phenomic and genomic characterization uncovers novel biology.</title>
        <authorList>
            <person name="Wiegand S."/>
            <person name="Jogler M."/>
            <person name="Boedeker C."/>
            <person name="Pinto D."/>
            <person name="Vollmers J."/>
            <person name="Rivas-Marin E."/>
            <person name="Kohn T."/>
            <person name="Peeters S.H."/>
            <person name="Heuer A."/>
            <person name="Rast P."/>
            <person name="Oberbeckmann S."/>
            <person name="Bunk B."/>
            <person name="Jeske O."/>
            <person name="Meyerdierks A."/>
            <person name="Storesund J.E."/>
            <person name="Kallscheuer N."/>
            <person name="Luecker S."/>
            <person name="Lage O.M."/>
            <person name="Pohl T."/>
            <person name="Merkel B.J."/>
            <person name="Hornburger P."/>
            <person name="Mueller R.-W."/>
            <person name="Bruemmer F."/>
            <person name="Labrenz M."/>
            <person name="Spormann A.M."/>
            <person name="Op den Camp H."/>
            <person name="Overmann J."/>
            <person name="Amann R."/>
            <person name="Jetten M.S.M."/>
            <person name="Mascher T."/>
            <person name="Medema M.H."/>
            <person name="Devos D.P."/>
            <person name="Kaster A.-K."/>
            <person name="Ovreas L."/>
            <person name="Rohde M."/>
            <person name="Galperin M.Y."/>
            <person name="Jogler C."/>
        </authorList>
    </citation>
    <scope>NUCLEOTIDE SEQUENCE [LARGE SCALE GENOMIC DNA]</scope>
    <source>
        <strain evidence="2 3">Mal52</strain>
    </source>
</reference>
<proteinExistence type="predicted"/>
<organism evidence="2 3">
    <name type="scientific">Symmachiella dynata</name>
    <dbReference type="NCBI Taxonomy" id="2527995"/>
    <lineage>
        <taxon>Bacteria</taxon>
        <taxon>Pseudomonadati</taxon>
        <taxon>Planctomycetota</taxon>
        <taxon>Planctomycetia</taxon>
        <taxon>Planctomycetales</taxon>
        <taxon>Planctomycetaceae</taxon>
        <taxon>Symmachiella</taxon>
    </lineage>
</organism>
<dbReference type="EMBL" id="CP036276">
    <property type="protein sequence ID" value="QDU42388.1"/>
    <property type="molecule type" value="Genomic_DNA"/>
</dbReference>
<dbReference type="KEGG" id="sdyn:Mal52_08490"/>
<evidence type="ECO:0000313" key="3">
    <source>
        <dbReference type="Proteomes" id="UP000319383"/>
    </source>
</evidence>
<protein>
    <submittedName>
        <fullName evidence="2">Uncharacterized protein</fullName>
    </submittedName>
</protein>
<dbReference type="Proteomes" id="UP000319383">
    <property type="component" value="Chromosome"/>
</dbReference>
<evidence type="ECO:0000256" key="1">
    <source>
        <dbReference type="SAM" id="MobiDB-lite"/>
    </source>
</evidence>
<accession>A0A517ZIS9</accession>
<feature type="region of interest" description="Disordered" evidence="1">
    <location>
        <begin position="1"/>
        <end position="25"/>
    </location>
</feature>
<evidence type="ECO:0000313" key="2">
    <source>
        <dbReference type="EMBL" id="QDU42388.1"/>
    </source>
</evidence>
<gene>
    <name evidence="2" type="ORF">Mal52_08490</name>
</gene>
<feature type="compositionally biased region" description="Polar residues" evidence="1">
    <location>
        <begin position="1"/>
        <end position="11"/>
    </location>
</feature>
<sequence>MSLMMTTTTHKSPVDRDAASTQPDRLPSTVYRLPSTVYRLPSTVYRLPSTVYRLLSTVYCLLSTVYCLRPIPPVPSDFLRISPKIRVLPIIHGSGDCALEVRRVMLSEQFDCLAVPLPPSFQCDVEAAIEYLPTVSLVMQRESLPGYGTQWTPDADDTASDPDDPQASYVPIDPCQGVIAGLRIAIQEHMHRAFIDLETEEFVETSTVLPDPYALKQVPLEKFAAGILPAIPRPRQDQVCDRIAAMGARLRELERRFDSILLICSLVDWPWIREAYTQPPENPPEDDEVFDTDSYQADPKTLAFMLGELPFITGLYERARAELDDDENLSIDGVKELLLVSRKKYRKEFGNRARPLTPHLFAQYLKYVRNLSLVERRLTPDLYTLVIAAQQFAGDQFAMHVAETARDYPYQDNLPFETIPLSIGRARLPDGDIVGLKSRLPGSPVSWRTCELQRRPDKAEQERWEYRWDPYRQCSWPPEDVAIENFRTHVKDQANAIIGADLARSEKFNCSIMDGLDIRETLRNWHTGDLYVKVIPPSRGGLDCVVMLFDSPADPRDYPWRVTWMAEHHDESTLALFATDYHKEMVGPGIGMATYGGAMFLFPPRPVPDIWMDPRLDFTETLEERLVAAACLHSNERHIALLSSLPPGPGWRRLAKKFRKRLVHVPLGRFSQSTVQQLRLVHVLNGQQVRSYASHFIRKA</sequence>
<keyword evidence="3" id="KW-1185">Reference proteome</keyword>
<dbReference type="AlphaFoldDB" id="A0A517ZIS9"/>